<dbReference type="EMBL" id="JARPMG010000008">
    <property type="protein sequence ID" value="KAJ8098574.1"/>
    <property type="molecule type" value="Genomic_DNA"/>
</dbReference>
<reference evidence="1" key="1">
    <citation type="submission" date="2023-03" db="EMBL/GenBank/DDBJ databases">
        <title>Near-Complete genome sequence of Lipomyces tetrasporous NRRL Y-64009, an oleaginous yeast capable of growing on lignocellulosic hydrolysates.</title>
        <authorList>
            <consortium name="Lawrence Berkeley National Laboratory"/>
            <person name="Jagtap S.S."/>
            <person name="Liu J.-J."/>
            <person name="Walukiewicz H.E."/>
            <person name="Pangilinan J."/>
            <person name="Lipzen A."/>
            <person name="Ahrendt S."/>
            <person name="Koriabine M."/>
            <person name="Cobaugh K."/>
            <person name="Salamov A."/>
            <person name="Yoshinaga Y."/>
            <person name="Ng V."/>
            <person name="Daum C."/>
            <person name="Grigoriev I.V."/>
            <person name="Slininger P.J."/>
            <person name="Dien B.S."/>
            <person name="Jin Y.-S."/>
            <person name="Rao C.V."/>
        </authorList>
    </citation>
    <scope>NUCLEOTIDE SEQUENCE</scope>
    <source>
        <strain evidence="1">NRRL Y-64009</strain>
    </source>
</reference>
<organism evidence="1 2">
    <name type="scientific">Lipomyces tetrasporus</name>
    <dbReference type="NCBI Taxonomy" id="54092"/>
    <lineage>
        <taxon>Eukaryota</taxon>
        <taxon>Fungi</taxon>
        <taxon>Dikarya</taxon>
        <taxon>Ascomycota</taxon>
        <taxon>Saccharomycotina</taxon>
        <taxon>Lipomycetes</taxon>
        <taxon>Lipomycetales</taxon>
        <taxon>Lipomycetaceae</taxon>
        <taxon>Lipomyces</taxon>
    </lineage>
</organism>
<protein>
    <submittedName>
        <fullName evidence="1">Uncharacterized protein</fullName>
    </submittedName>
</protein>
<evidence type="ECO:0000313" key="1">
    <source>
        <dbReference type="EMBL" id="KAJ8098574.1"/>
    </source>
</evidence>
<dbReference type="RefSeq" id="XP_056042024.1">
    <property type="nucleotide sequence ID" value="XM_056190387.1"/>
</dbReference>
<gene>
    <name evidence="1" type="ORF">POJ06DRAFT_292176</name>
</gene>
<comment type="caution">
    <text evidence="1">The sequence shown here is derived from an EMBL/GenBank/DDBJ whole genome shotgun (WGS) entry which is preliminary data.</text>
</comment>
<name>A0AAD7VRD3_9ASCO</name>
<proteinExistence type="predicted"/>
<dbReference type="Proteomes" id="UP001217417">
    <property type="component" value="Unassembled WGS sequence"/>
</dbReference>
<sequence length="165" mass="18489">MSSAFVAIDSEKRSLIETLTTILRLSKEVISIPLPYGNYPSEAISLALALLEHGYPILLSNDLWTDLTDEVGKVEQLSEILSPVGASFRRVLAVRAIMPKPPLNWESTAGRFRQSKLLMEVLENWTRAIFYDMMVPTMVRGSGNSLCRVHDKDTYYLSSSPQDVP</sequence>
<keyword evidence="2" id="KW-1185">Reference proteome</keyword>
<dbReference type="AlphaFoldDB" id="A0AAD7VRD3"/>
<evidence type="ECO:0000313" key="2">
    <source>
        <dbReference type="Proteomes" id="UP001217417"/>
    </source>
</evidence>
<dbReference type="GeneID" id="80885553"/>
<accession>A0AAD7VRD3</accession>